<organism evidence="15 16">
    <name type="scientific">Clonostachys chloroleuca</name>
    <dbReference type="NCBI Taxonomy" id="1926264"/>
    <lineage>
        <taxon>Eukaryota</taxon>
        <taxon>Fungi</taxon>
        <taxon>Dikarya</taxon>
        <taxon>Ascomycota</taxon>
        <taxon>Pezizomycotina</taxon>
        <taxon>Sordariomycetes</taxon>
        <taxon>Hypocreomycetidae</taxon>
        <taxon>Hypocreales</taxon>
        <taxon>Bionectriaceae</taxon>
        <taxon>Clonostachys</taxon>
    </lineage>
</organism>
<comment type="caution">
    <text evidence="15">The sequence shown here is derived from an EMBL/GenBank/DDBJ whole genome shotgun (WGS) entry which is preliminary data.</text>
</comment>
<keyword evidence="9" id="KW-0496">Mitochondrion</keyword>
<dbReference type="InterPro" id="IPR003960">
    <property type="entry name" value="ATPase_AAA_CS"/>
</dbReference>
<dbReference type="Pfam" id="PF00004">
    <property type="entry name" value="AAA"/>
    <property type="match status" value="1"/>
</dbReference>
<reference evidence="15" key="1">
    <citation type="submission" date="2023-01" db="EMBL/GenBank/DDBJ databases">
        <authorList>
            <person name="Piombo E."/>
        </authorList>
    </citation>
    <scope>NUCLEOTIDE SEQUENCE</scope>
</reference>
<dbReference type="GO" id="GO:0005524">
    <property type="term" value="F:ATP binding"/>
    <property type="evidence" value="ECO:0007669"/>
    <property type="project" value="UniProtKB-KW"/>
</dbReference>
<comment type="similarity">
    <text evidence="2">Belongs to the AAA ATPase family. BCS1 subfamily.</text>
</comment>
<dbReference type="SMART" id="SM01024">
    <property type="entry name" value="BCS1_N"/>
    <property type="match status" value="1"/>
</dbReference>
<evidence type="ECO:0000313" key="16">
    <source>
        <dbReference type="Proteomes" id="UP001160390"/>
    </source>
</evidence>
<evidence type="ECO:0000256" key="9">
    <source>
        <dbReference type="ARBA" id="ARBA00023128"/>
    </source>
</evidence>
<evidence type="ECO:0000256" key="1">
    <source>
        <dbReference type="ARBA" id="ARBA00004434"/>
    </source>
</evidence>
<dbReference type="InterPro" id="IPR003959">
    <property type="entry name" value="ATPase_AAA_core"/>
</dbReference>
<dbReference type="GO" id="GO:0005743">
    <property type="term" value="C:mitochondrial inner membrane"/>
    <property type="evidence" value="ECO:0007669"/>
    <property type="project" value="UniProtKB-SubCell"/>
</dbReference>
<accession>A0AA35VV28</accession>
<keyword evidence="6" id="KW-0378">Hydrolase</keyword>
<dbReference type="InterPro" id="IPR014851">
    <property type="entry name" value="BCS1_N"/>
</dbReference>
<comment type="subcellular location">
    <subcellularLocation>
        <location evidence="1">Mitochondrion inner membrane</location>
        <topology evidence="1">Single-pass membrane protein</topology>
    </subcellularLocation>
</comment>
<evidence type="ECO:0000256" key="3">
    <source>
        <dbReference type="ARBA" id="ARBA00022692"/>
    </source>
</evidence>
<dbReference type="InterPro" id="IPR003593">
    <property type="entry name" value="AAA+_ATPase"/>
</dbReference>
<keyword evidence="16" id="KW-1185">Reference proteome</keyword>
<proteinExistence type="inferred from homology"/>
<dbReference type="Pfam" id="PF08740">
    <property type="entry name" value="BCS1_N"/>
    <property type="match status" value="1"/>
</dbReference>
<gene>
    <name evidence="15" type="ORF">CCHLO57077_00019534</name>
</gene>
<evidence type="ECO:0000256" key="8">
    <source>
        <dbReference type="ARBA" id="ARBA00022989"/>
    </source>
</evidence>
<dbReference type="InterPro" id="IPR027417">
    <property type="entry name" value="P-loop_NTPase"/>
</dbReference>
<evidence type="ECO:0000256" key="7">
    <source>
        <dbReference type="ARBA" id="ARBA00022840"/>
    </source>
</evidence>
<evidence type="ECO:0000256" key="6">
    <source>
        <dbReference type="ARBA" id="ARBA00022801"/>
    </source>
</evidence>
<dbReference type="EMBL" id="CABFNP030001364">
    <property type="protein sequence ID" value="CAI6101430.1"/>
    <property type="molecule type" value="Genomic_DNA"/>
</dbReference>
<evidence type="ECO:0000256" key="11">
    <source>
        <dbReference type="ARBA" id="ARBA00048778"/>
    </source>
</evidence>
<dbReference type="PROSITE" id="PS00674">
    <property type="entry name" value="AAA"/>
    <property type="match status" value="1"/>
</dbReference>
<keyword evidence="8" id="KW-1133">Transmembrane helix</keyword>
<keyword evidence="7 12" id="KW-0067">ATP-binding</keyword>
<dbReference type="SMART" id="SM00382">
    <property type="entry name" value="AAA"/>
    <property type="match status" value="1"/>
</dbReference>
<evidence type="ECO:0000256" key="5">
    <source>
        <dbReference type="ARBA" id="ARBA00022792"/>
    </source>
</evidence>
<dbReference type="GO" id="GO:0016887">
    <property type="term" value="F:ATP hydrolysis activity"/>
    <property type="evidence" value="ECO:0007669"/>
    <property type="project" value="InterPro"/>
</dbReference>
<evidence type="ECO:0000313" key="15">
    <source>
        <dbReference type="EMBL" id="CAI6101430.1"/>
    </source>
</evidence>
<dbReference type="InterPro" id="IPR050747">
    <property type="entry name" value="Mitochondrial_chaperone_BCS1"/>
</dbReference>
<feature type="domain" description="BCS1 N-terminal" evidence="14">
    <location>
        <begin position="20"/>
        <end position="195"/>
    </location>
</feature>
<feature type="domain" description="AAA+ ATPase" evidence="13">
    <location>
        <begin position="228"/>
        <end position="367"/>
    </location>
</feature>
<evidence type="ECO:0000256" key="10">
    <source>
        <dbReference type="ARBA" id="ARBA00023136"/>
    </source>
</evidence>
<dbReference type="InterPro" id="IPR057495">
    <property type="entry name" value="AAA_lid_BCS1"/>
</dbReference>
<keyword evidence="5" id="KW-0999">Mitochondrion inner membrane</keyword>
<evidence type="ECO:0000259" key="13">
    <source>
        <dbReference type="SMART" id="SM00382"/>
    </source>
</evidence>
<comment type="catalytic activity">
    <reaction evidence="11">
        <text>ATP + H2O = ADP + phosphate + H(+)</text>
        <dbReference type="Rhea" id="RHEA:13065"/>
        <dbReference type="ChEBI" id="CHEBI:15377"/>
        <dbReference type="ChEBI" id="CHEBI:15378"/>
        <dbReference type="ChEBI" id="CHEBI:30616"/>
        <dbReference type="ChEBI" id="CHEBI:43474"/>
        <dbReference type="ChEBI" id="CHEBI:456216"/>
    </reaction>
    <physiologicalReaction direction="left-to-right" evidence="11">
        <dbReference type="Rhea" id="RHEA:13066"/>
    </physiologicalReaction>
</comment>
<keyword evidence="3" id="KW-0812">Transmembrane</keyword>
<keyword evidence="4 12" id="KW-0547">Nucleotide-binding</keyword>
<protein>
    <recommendedName>
        <fullName evidence="17">P-loop containing nucleoside triphosphate hydrolase protein</fullName>
    </recommendedName>
</protein>
<dbReference type="Gene3D" id="3.40.50.300">
    <property type="entry name" value="P-loop containing nucleotide triphosphate hydrolases"/>
    <property type="match status" value="1"/>
</dbReference>
<evidence type="ECO:0000256" key="4">
    <source>
        <dbReference type="ARBA" id="ARBA00022741"/>
    </source>
</evidence>
<dbReference type="AlphaFoldDB" id="A0AA35VV28"/>
<dbReference type="Pfam" id="PF25426">
    <property type="entry name" value="AAA_lid_BCS1"/>
    <property type="match status" value="1"/>
</dbReference>
<name>A0AA35VV28_9HYPO</name>
<evidence type="ECO:0000256" key="2">
    <source>
        <dbReference type="ARBA" id="ARBA00007448"/>
    </source>
</evidence>
<evidence type="ECO:0008006" key="17">
    <source>
        <dbReference type="Google" id="ProtNLM"/>
    </source>
</evidence>
<sequence length="463" mass="52626">MTLLSNVSPPLIQEALSQPMSILDLFLPGFSNITNAANWFIDHFKSQDLGSPLQASTLRIKRHDETYDMIQAWVSNHGLDDAARCIRAKVNTKRRTHDARTKKPLQYGPWEGAFYFWYRRYLLSYKTTLVDVGFHKEEQISITCVGRSSQILKCLMEDCRREYLDGLKNKTTIYVHRENHWKKEKAVDARPLTTVILDEEQKGQLLNDIDKFLDPDTKIRYSNHSIPYKRGYLLHGPPGTGKTSFSLSIAGALDMDIYVVSIPSMDDEKLNDLFGALPDKCVVLLEDIDAAGATWSRGSDAEDSDSDLETRSPKKGVTLSGLLNVLDGVSSQDDRILIMTTNHPEKLDDALTRPGRVDLKIAFQLANRSMANKIYQFMFRQPEYDHGGIGQQGKQDEMMEELAKTFTEKVPEFVFSPAEVIAYLQQHWDSPTDAVKHCDQWVDDLYKEKKVKKRAIGKGARQG</sequence>
<dbReference type="Proteomes" id="UP001160390">
    <property type="component" value="Unassembled WGS sequence"/>
</dbReference>
<dbReference type="PANTHER" id="PTHR23070">
    <property type="entry name" value="BCS1 AAA-TYPE ATPASE"/>
    <property type="match status" value="1"/>
</dbReference>
<dbReference type="SUPFAM" id="SSF52540">
    <property type="entry name" value="P-loop containing nucleoside triphosphate hydrolases"/>
    <property type="match status" value="1"/>
</dbReference>
<evidence type="ECO:0000256" key="12">
    <source>
        <dbReference type="RuleBase" id="RU003651"/>
    </source>
</evidence>
<evidence type="ECO:0000259" key="14">
    <source>
        <dbReference type="SMART" id="SM01024"/>
    </source>
</evidence>
<keyword evidence="10" id="KW-0472">Membrane</keyword>